<name>A0ACC6V1G0_9CREN</name>
<gene>
    <name evidence="1" type="ORF">TU35_005915</name>
</gene>
<dbReference type="Proteomes" id="UP000033636">
    <property type="component" value="Unassembled WGS sequence"/>
</dbReference>
<evidence type="ECO:0000313" key="1">
    <source>
        <dbReference type="EMBL" id="MFB6490766.1"/>
    </source>
</evidence>
<reference evidence="1" key="1">
    <citation type="submission" date="2024-07" db="EMBL/GenBank/DDBJ databases">
        <title>Metagenome and Metagenome-Assembled Genomes of Archaea from a hot spring from the geothermal field of Los Azufres, Mexico.</title>
        <authorList>
            <person name="Marin-Paredes R."/>
            <person name="Martinez-Romero E."/>
            <person name="Servin-Garciduenas L.E."/>
        </authorList>
    </citation>
    <scope>NUCLEOTIDE SEQUENCE</scope>
</reference>
<sequence>MLDFPAFTKYDEAMHAALRRCDSIIVVADEDPHTLESVRLCAEVIRGKVVAVVLNQVIGRPSLKYLVAYRALGRVYVVRFDERLRIYRGEGVDPGEAKSKAVAEMIKAAVDIAKRILAPR</sequence>
<proteinExistence type="predicted"/>
<organism evidence="1 2">
    <name type="scientific">Thermoproteus sp. AZ2</name>
    <dbReference type="NCBI Taxonomy" id="1609232"/>
    <lineage>
        <taxon>Archaea</taxon>
        <taxon>Thermoproteota</taxon>
        <taxon>Thermoprotei</taxon>
        <taxon>Thermoproteales</taxon>
        <taxon>Thermoproteaceae</taxon>
        <taxon>Thermoproteus</taxon>
    </lineage>
</organism>
<comment type="caution">
    <text evidence="1">The sequence shown here is derived from an EMBL/GenBank/DDBJ whole genome shotgun (WGS) entry which is preliminary data.</text>
</comment>
<protein>
    <submittedName>
        <fullName evidence="1">ATPase</fullName>
    </submittedName>
</protein>
<accession>A0ACC6V1G0</accession>
<dbReference type="EMBL" id="JZWT02000013">
    <property type="protein sequence ID" value="MFB6490766.1"/>
    <property type="molecule type" value="Genomic_DNA"/>
</dbReference>
<evidence type="ECO:0000313" key="2">
    <source>
        <dbReference type="Proteomes" id="UP000033636"/>
    </source>
</evidence>